<dbReference type="InterPro" id="IPR051449">
    <property type="entry name" value="ABC-2_transporter_component"/>
</dbReference>
<feature type="non-terminal residue" evidence="8">
    <location>
        <position position="1"/>
    </location>
</feature>
<protein>
    <recommendedName>
        <fullName evidence="7">ABC-2 type transporter transmembrane domain-containing protein</fullName>
    </recommendedName>
</protein>
<keyword evidence="4 6" id="KW-1133">Transmembrane helix</keyword>
<feature type="transmembrane region" description="Helical" evidence="6">
    <location>
        <begin position="205"/>
        <end position="226"/>
    </location>
</feature>
<sequence length="294" mass="32456">IFGIAVLLKSNTFRPGVDRLAAPVIIDPQELESRSEGYVDYSGLIRSIPESVPPTALQAYPDEAAAKKALEGGKIHSYYLIPENYIKTGEIVNVRPDINPMSTQTGSNLIQWVLQVNLLGGDTHLANQLKSPLDLQVILLEEAPQRLQDNPLTFFLPFGITLFFYITILMSSSLLLSSITKDKQNRMLEVLMVSLTPQQILSGKILGLGVVGLIQTAVWIGTSYALLRLSGRSIQMPFEYQLQPNFIVWAFIFFVLGYALYASLMASIGALASNLREASQLAFVLLLPMMIPLL</sequence>
<feature type="transmembrane region" description="Helical" evidence="6">
    <location>
        <begin position="246"/>
        <end position="272"/>
    </location>
</feature>
<evidence type="ECO:0000256" key="2">
    <source>
        <dbReference type="ARBA" id="ARBA00022475"/>
    </source>
</evidence>
<proteinExistence type="predicted"/>
<keyword evidence="2" id="KW-1003">Cell membrane</keyword>
<evidence type="ECO:0000256" key="4">
    <source>
        <dbReference type="ARBA" id="ARBA00022989"/>
    </source>
</evidence>
<name>X0ZKF3_9ZZZZ</name>
<evidence type="ECO:0000256" key="3">
    <source>
        <dbReference type="ARBA" id="ARBA00022692"/>
    </source>
</evidence>
<comment type="subcellular location">
    <subcellularLocation>
        <location evidence="1">Cell membrane</location>
        <topology evidence="1">Multi-pass membrane protein</topology>
    </subcellularLocation>
</comment>
<accession>X0ZKF3</accession>
<feature type="transmembrane region" description="Helical" evidence="6">
    <location>
        <begin position="154"/>
        <end position="177"/>
    </location>
</feature>
<feature type="domain" description="ABC-2 type transporter transmembrane" evidence="7">
    <location>
        <begin position="56"/>
        <end position="291"/>
    </location>
</feature>
<dbReference type="Pfam" id="PF12698">
    <property type="entry name" value="ABC2_membrane_3"/>
    <property type="match status" value="1"/>
</dbReference>
<feature type="non-terminal residue" evidence="8">
    <location>
        <position position="294"/>
    </location>
</feature>
<organism evidence="8">
    <name type="scientific">marine sediment metagenome</name>
    <dbReference type="NCBI Taxonomy" id="412755"/>
    <lineage>
        <taxon>unclassified sequences</taxon>
        <taxon>metagenomes</taxon>
        <taxon>ecological metagenomes</taxon>
    </lineage>
</organism>
<evidence type="ECO:0000256" key="6">
    <source>
        <dbReference type="SAM" id="Phobius"/>
    </source>
</evidence>
<keyword evidence="5 6" id="KW-0472">Membrane</keyword>
<dbReference type="PANTHER" id="PTHR30294:SF29">
    <property type="entry name" value="MULTIDRUG ABC TRANSPORTER PERMEASE YBHS-RELATED"/>
    <property type="match status" value="1"/>
</dbReference>
<dbReference type="InterPro" id="IPR013525">
    <property type="entry name" value="ABC2_TM"/>
</dbReference>
<dbReference type="GO" id="GO:0005886">
    <property type="term" value="C:plasma membrane"/>
    <property type="evidence" value="ECO:0007669"/>
    <property type="project" value="UniProtKB-SubCell"/>
</dbReference>
<evidence type="ECO:0000256" key="1">
    <source>
        <dbReference type="ARBA" id="ARBA00004651"/>
    </source>
</evidence>
<dbReference type="GO" id="GO:0140359">
    <property type="term" value="F:ABC-type transporter activity"/>
    <property type="evidence" value="ECO:0007669"/>
    <property type="project" value="InterPro"/>
</dbReference>
<gene>
    <name evidence="8" type="ORF">S01H4_11034</name>
</gene>
<evidence type="ECO:0000313" key="8">
    <source>
        <dbReference type="EMBL" id="GAG70125.1"/>
    </source>
</evidence>
<dbReference type="PANTHER" id="PTHR30294">
    <property type="entry name" value="MEMBRANE COMPONENT OF ABC TRANSPORTER YHHJ-RELATED"/>
    <property type="match status" value="1"/>
</dbReference>
<reference evidence="8" key="1">
    <citation type="journal article" date="2014" name="Front. Microbiol.">
        <title>High frequency of phylogenetically diverse reductive dehalogenase-homologous genes in deep subseafloor sedimentary metagenomes.</title>
        <authorList>
            <person name="Kawai M."/>
            <person name="Futagami T."/>
            <person name="Toyoda A."/>
            <person name="Takaki Y."/>
            <person name="Nishi S."/>
            <person name="Hori S."/>
            <person name="Arai W."/>
            <person name="Tsubouchi T."/>
            <person name="Morono Y."/>
            <person name="Uchiyama I."/>
            <person name="Ito T."/>
            <person name="Fujiyama A."/>
            <person name="Inagaki F."/>
            <person name="Takami H."/>
        </authorList>
    </citation>
    <scope>NUCLEOTIDE SEQUENCE</scope>
    <source>
        <strain evidence="8">Expedition CK06-06</strain>
    </source>
</reference>
<comment type="caution">
    <text evidence="8">The sequence shown here is derived from an EMBL/GenBank/DDBJ whole genome shotgun (WGS) entry which is preliminary data.</text>
</comment>
<evidence type="ECO:0000259" key="7">
    <source>
        <dbReference type="Pfam" id="PF12698"/>
    </source>
</evidence>
<dbReference type="EMBL" id="BART01004373">
    <property type="protein sequence ID" value="GAG70125.1"/>
    <property type="molecule type" value="Genomic_DNA"/>
</dbReference>
<dbReference type="AlphaFoldDB" id="X0ZKF3"/>
<keyword evidence="3 6" id="KW-0812">Transmembrane</keyword>
<evidence type="ECO:0000256" key="5">
    <source>
        <dbReference type="ARBA" id="ARBA00023136"/>
    </source>
</evidence>